<dbReference type="InterPro" id="IPR011990">
    <property type="entry name" value="TPR-like_helical_dom_sf"/>
</dbReference>
<reference evidence="9 10" key="1">
    <citation type="submission" date="2023-04" db="EMBL/GenBank/DDBJ databases">
        <title>A novel bacteria isolated from coastal sediment.</title>
        <authorList>
            <person name="Liu X.-J."/>
            <person name="Du Z.-J."/>
        </authorList>
    </citation>
    <scope>NUCLEOTIDE SEQUENCE [LARGE SCALE GENOMIC DNA]</scope>
    <source>
        <strain evidence="9 10">SDUM461003</strain>
    </source>
</reference>
<dbReference type="SMART" id="SM00028">
    <property type="entry name" value="TPR"/>
    <property type="match status" value="4"/>
</dbReference>
<keyword evidence="1 7" id="KW-0732">Signal</keyword>
<dbReference type="PANTHER" id="PTHR44943:SF8">
    <property type="entry name" value="TPR REPEAT-CONTAINING PROTEIN MJ0263"/>
    <property type="match status" value="1"/>
</dbReference>
<name>A0ABU1ASW1_9BACT</name>
<dbReference type="EMBL" id="JARXHW010000010">
    <property type="protein sequence ID" value="MDQ8207138.1"/>
    <property type="molecule type" value="Genomic_DNA"/>
</dbReference>
<comment type="caution">
    <text evidence="9">The sequence shown here is derived from an EMBL/GenBank/DDBJ whole genome shotgun (WGS) entry which is preliminary data.</text>
</comment>
<organism evidence="9 10">
    <name type="scientific">Thalassobacterium maritimum</name>
    <dbReference type="NCBI Taxonomy" id="3041265"/>
    <lineage>
        <taxon>Bacteria</taxon>
        <taxon>Pseudomonadati</taxon>
        <taxon>Verrucomicrobiota</taxon>
        <taxon>Opitutia</taxon>
        <taxon>Puniceicoccales</taxon>
        <taxon>Coraliomargaritaceae</taxon>
        <taxon>Thalassobacterium</taxon>
    </lineage>
</organism>
<keyword evidence="3 6" id="KW-0802">TPR repeat</keyword>
<proteinExistence type="predicted"/>
<keyword evidence="5" id="KW-0998">Cell outer membrane</keyword>
<evidence type="ECO:0000313" key="10">
    <source>
        <dbReference type="Proteomes" id="UP001225316"/>
    </source>
</evidence>
<dbReference type="InterPro" id="IPR039565">
    <property type="entry name" value="BamD-like"/>
</dbReference>
<dbReference type="Gene3D" id="1.25.40.10">
    <property type="entry name" value="Tetratricopeptide repeat domain"/>
    <property type="match status" value="2"/>
</dbReference>
<sequence>MHTMQRSSSTFLAICFLLASALQLQASLNPFTWFQSEEEDIISLNVATPAQEAEASALLETAKAKLAAGSTGSAQRTFKKIIKKYSTAKAAAEAHYYNGQILMSKGRWDKAFTSFQTIVAKHPSYENFDQVIGAQFECATALMEGARGRILWIIPGFKQYGEATREFEQIVRNAPYSDYAPLSLMNIAIVSEMQEKPEEAIDALDRVINYYPQSMLAPDAYYNMAETYSNLVKGAQYDQGSTRQAISYYEDFLILFPKSNYLGKVESNLDSMEDLLARSRLSLGDFYYNYRANNTAALVFYNETITIAPESEAADEARLRIADIDAGVKPTSGASLLRKILSD</sequence>
<evidence type="ECO:0000256" key="2">
    <source>
        <dbReference type="ARBA" id="ARBA00022737"/>
    </source>
</evidence>
<evidence type="ECO:0000256" key="5">
    <source>
        <dbReference type="ARBA" id="ARBA00023237"/>
    </source>
</evidence>
<keyword evidence="4" id="KW-0472">Membrane</keyword>
<evidence type="ECO:0000256" key="3">
    <source>
        <dbReference type="ARBA" id="ARBA00022803"/>
    </source>
</evidence>
<dbReference type="PANTHER" id="PTHR44943">
    <property type="entry name" value="CELLULOSE SYNTHASE OPERON PROTEIN C"/>
    <property type="match status" value="1"/>
</dbReference>
<dbReference type="Pfam" id="PF13432">
    <property type="entry name" value="TPR_16"/>
    <property type="match status" value="1"/>
</dbReference>
<dbReference type="PROSITE" id="PS50005">
    <property type="entry name" value="TPR"/>
    <property type="match status" value="1"/>
</dbReference>
<dbReference type="SUPFAM" id="SSF48452">
    <property type="entry name" value="TPR-like"/>
    <property type="match status" value="1"/>
</dbReference>
<protein>
    <submittedName>
        <fullName evidence="9">Outer membrane protein assembly factor BamD</fullName>
    </submittedName>
</protein>
<evidence type="ECO:0000256" key="6">
    <source>
        <dbReference type="PROSITE-ProRule" id="PRU00339"/>
    </source>
</evidence>
<feature type="chain" id="PRO_5046119388" evidence="7">
    <location>
        <begin position="27"/>
        <end position="343"/>
    </location>
</feature>
<feature type="domain" description="Outer membrane lipoprotein BamD-like" evidence="8">
    <location>
        <begin position="158"/>
        <end position="306"/>
    </location>
</feature>
<feature type="repeat" description="TPR" evidence="6">
    <location>
        <begin position="92"/>
        <end position="125"/>
    </location>
</feature>
<dbReference type="NCBIfam" id="TIGR03302">
    <property type="entry name" value="OM_YfiO"/>
    <property type="match status" value="1"/>
</dbReference>
<evidence type="ECO:0000256" key="7">
    <source>
        <dbReference type="SAM" id="SignalP"/>
    </source>
</evidence>
<evidence type="ECO:0000256" key="4">
    <source>
        <dbReference type="ARBA" id="ARBA00023136"/>
    </source>
</evidence>
<evidence type="ECO:0000259" key="8">
    <source>
        <dbReference type="Pfam" id="PF13525"/>
    </source>
</evidence>
<keyword evidence="2" id="KW-0677">Repeat</keyword>
<feature type="signal peptide" evidence="7">
    <location>
        <begin position="1"/>
        <end position="26"/>
    </location>
</feature>
<dbReference type="Pfam" id="PF13525">
    <property type="entry name" value="YfiO"/>
    <property type="match status" value="1"/>
</dbReference>
<keyword evidence="10" id="KW-1185">Reference proteome</keyword>
<accession>A0ABU1ASW1</accession>
<dbReference type="InterPro" id="IPR051685">
    <property type="entry name" value="Ycf3/AcsC/BcsC/TPR_MFPF"/>
</dbReference>
<dbReference type="RefSeq" id="WP_308949275.1">
    <property type="nucleotide sequence ID" value="NZ_JARXHW010000010.1"/>
</dbReference>
<dbReference type="InterPro" id="IPR019734">
    <property type="entry name" value="TPR_rpt"/>
</dbReference>
<dbReference type="InterPro" id="IPR017689">
    <property type="entry name" value="BamD"/>
</dbReference>
<evidence type="ECO:0000256" key="1">
    <source>
        <dbReference type="ARBA" id="ARBA00022729"/>
    </source>
</evidence>
<evidence type="ECO:0000313" key="9">
    <source>
        <dbReference type="EMBL" id="MDQ8207138.1"/>
    </source>
</evidence>
<dbReference type="Proteomes" id="UP001225316">
    <property type="component" value="Unassembled WGS sequence"/>
</dbReference>
<gene>
    <name evidence="9" type="primary">bamD</name>
    <name evidence="9" type="ORF">QEH52_06440</name>
</gene>